<proteinExistence type="predicted"/>
<name>B0CBU6_ACAM1</name>
<dbReference type="STRING" id="329726.AM1_5390"/>
<keyword evidence="1" id="KW-0472">Membrane</keyword>
<dbReference type="RefSeq" id="WP_012165588.1">
    <property type="nucleotide sequence ID" value="NC_009925.1"/>
</dbReference>
<organism evidence="3 4">
    <name type="scientific">Acaryochloris marina (strain MBIC 11017)</name>
    <dbReference type="NCBI Taxonomy" id="329726"/>
    <lineage>
        <taxon>Bacteria</taxon>
        <taxon>Bacillati</taxon>
        <taxon>Cyanobacteriota</taxon>
        <taxon>Cyanophyceae</taxon>
        <taxon>Acaryochloridales</taxon>
        <taxon>Acaryochloridaceae</taxon>
        <taxon>Acaryochloris</taxon>
    </lineage>
</organism>
<feature type="transmembrane region" description="Helical" evidence="1">
    <location>
        <begin position="82"/>
        <end position="101"/>
    </location>
</feature>
<dbReference type="KEGG" id="amr:AM1_5390"/>
<dbReference type="HOGENOM" id="CLU_1280862_0_0_3"/>
<dbReference type="PROSITE" id="PS51186">
    <property type="entry name" value="GNAT"/>
    <property type="match status" value="1"/>
</dbReference>
<keyword evidence="1" id="KW-0812">Transmembrane</keyword>
<dbReference type="SUPFAM" id="SSF55729">
    <property type="entry name" value="Acyl-CoA N-acyltransferases (Nat)"/>
    <property type="match status" value="1"/>
</dbReference>
<dbReference type="InterPro" id="IPR016181">
    <property type="entry name" value="Acyl_CoA_acyltransferase"/>
</dbReference>
<protein>
    <recommendedName>
        <fullName evidence="2">N-acetyltransferase domain-containing protein</fullName>
    </recommendedName>
</protein>
<evidence type="ECO:0000259" key="2">
    <source>
        <dbReference type="PROSITE" id="PS51186"/>
    </source>
</evidence>
<dbReference type="CDD" id="cd04301">
    <property type="entry name" value="NAT_SF"/>
    <property type="match status" value="1"/>
</dbReference>
<dbReference type="EMBL" id="CP000828">
    <property type="protein sequence ID" value="ABW30346.1"/>
    <property type="molecule type" value="Genomic_DNA"/>
</dbReference>
<dbReference type="GO" id="GO:0016747">
    <property type="term" value="F:acyltransferase activity, transferring groups other than amino-acyl groups"/>
    <property type="evidence" value="ECO:0007669"/>
    <property type="project" value="InterPro"/>
</dbReference>
<dbReference type="Gene3D" id="3.40.630.30">
    <property type="match status" value="1"/>
</dbReference>
<keyword evidence="1" id="KW-1133">Transmembrane helix</keyword>
<feature type="domain" description="N-acetyltransferase" evidence="2">
    <location>
        <begin position="75"/>
        <end position="210"/>
    </location>
</feature>
<feature type="transmembrane region" description="Helical" evidence="1">
    <location>
        <begin position="52"/>
        <end position="70"/>
    </location>
</feature>
<reference evidence="3 4" key="1">
    <citation type="journal article" date="2008" name="Proc. Natl. Acad. Sci. U.S.A.">
        <title>Niche adaptation and genome expansion in the chlorophyll d-producing cyanobacterium Acaryochloris marina.</title>
        <authorList>
            <person name="Swingley W.D."/>
            <person name="Chen M."/>
            <person name="Cheung P.C."/>
            <person name="Conrad A.L."/>
            <person name="Dejesa L.C."/>
            <person name="Hao J."/>
            <person name="Honchak B.M."/>
            <person name="Karbach L.E."/>
            <person name="Kurdoglu A."/>
            <person name="Lahiri S."/>
            <person name="Mastrian S.D."/>
            <person name="Miyashita H."/>
            <person name="Page L."/>
            <person name="Ramakrishna P."/>
            <person name="Satoh S."/>
            <person name="Sattley W.M."/>
            <person name="Shimada Y."/>
            <person name="Taylor H.L."/>
            <person name="Tomo T."/>
            <person name="Tsuchiya T."/>
            <person name="Wang Z.T."/>
            <person name="Raymond J."/>
            <person name="Mimuro M."/>
            <person name="Blankenship R.E."/>
            <person name="Touchman J.W."/>
        </authorList>
    </citation>
    <scope>NUCLEOTIDE SEQUENCE [LARGE SCALE GENOMIC DNA]</scope>
    <source>
        <strain evidence="4">MBIC 11017</strain>
    </source>
</reference>
<evidence type="ECO:0000256" key="1">
    <source>
        <dbReference type="SAM" id="Phobius"/>
    </source>
</evidence>
<accession>B0CBU6</accession>
<dbReference type="AlphaFoldDB" id="B0CBU6"/>
<dbReference type="Proteomes" id="UP000000268">
    <property type="component" value="Chromosome"/>
</dbReference>
<evidence type="ECO:0000313" key="3">
    <source>
        <dbReference type="EMBL" id="ABW30346.1"/>
    </source>
</evidence>
<gene>
    <name evidence="3" type="ordered locus">AM1_5390</name>
</gene>
<dbReference type="OrthoDB" id="9798006at2"/>
<sequence>MANHSSNLPFGCVIRPIKTTDIDRLRLMMMPKSPDQLPSWVSMRMMLVFYKLRTGTILYLFSAVVIGMYLQALGALGIPINVLWIVIAYLAFLGLFIALGIRSLAKPEHLPKNCWVIEEQGRFVGRALIKSHGSHSILGSLYIHNTRRRMGLGTALVQSLLQNYPTPIYVLTNRSVAKFYQGLGFRKLSRRDKQKLRMGEHSVSERSPMILLAHD</sequence>
<dbReference type="Pfam" id="PF13508">
    <property type="entry name" value="Acetyltransf_7"/>
    <property type="match status" value="1"/>
</dbReference>
<evidence type="ECO:0000313" key="4">
    <source>
        <dbReference type="Proteomes" id="UP000000268"/>
    </source>
</evidence>
<dbReference type="eggNOG" id="COG0456">
    <property type="taxonomic scope" value="Bacteria"/>
</dbReference>
<dbReference type="InterPro" id="IPR000182">
    <property type="entry name" value="GNAT_dom"/>
</dbReference>
<keyword evidence="4" id="KW-1185">Reference proteome</keyword>